<sequence>MVPSWEGSLLAGTVAWRILRASQEGQRMPRMHDTQPLYLLTVECYEFVDDGWPPWVKARLVDADGNTWHFAEKTPMFFDQDEPTGSTPLPVMGNGRCEILQSGLDSQGNEILVVRAEVEAIEDDICEFRVRPEQIAGRWNA</sequence>
<keyword evidence="2" id="KW-1185">Reference proteome</keyword>
<dbReference type="EMBL" id="BONY01000019">
    <property type="protein sequence ID" value="GIH05503.1"/>
    <property type="molecule type" value="Genomic_DNA"/>
</dbReference>
<evidence type="ECO:0000313" key="2">
    <source>
        <dbReference type="Proteomes" id="UP000612899"/>
    </source>
</evidence>
<name>A0A8J3VH32_9ACTN</name>
<dbReference type="AlphaFoldDB" id="A0A8J3VH32"/>
<reference evidence="1" key="1">
    <citation type="submission" date="2021-01" db="EMBL/GenBank/DDBJ databases">
        <title>Whole genome shotgun sequence of Rhizocola hellebori NBRC 109834.</title>
        <authorList>
            <person name="Komaki H."/>
            <person name="Tamura T."/>
        </authorList>
    </citation>
    <scope>NUCLEOTIDE SEQUENCE</scope>
    <source>
        <strain evidence="1">NBRC 109834</strain>
    </source>
</reference>
<accession>A0A8J3VH32</accession>
<dbReference type="Proteomes" id="UP000612899">
    <property type="component" value="Unassembled WGS sequence"/>
</dbReference>
<organism evidence="1 2">
    <name type="scientific">Rhizocola hellebori</name>
    <dbReference type="NCBI Taxonomy" id="1392758"/>
    <lineage>
        <taxon>Bacteria</taxon>
        <taxon>Bacillati</taxon>
        <taxon>Actinomycetota</taxon>
        <taxon>Actinomycetes</taxon>
        <taxon>Micromonosporales</taxon>
        <taxon>Micromonosporaceae</taxon>
        <taxon>Rhizocola</taxon>
    </lineage>
</organism>
<protein>
    <submittedName>
        <fullName evidence="1">Uncharacterized protein</fullName>
    </submittedName>
</protein>
<proteinExistence type="predicted"/>
<gene>
    <name evidence="1" type="ORF">Rhe02_35700</name>
</gene>
<comment type="caution">
    <text evidence="1">The sequence shown here is derived from an EMBL/GenBank/DDBJ whole genome shotgun (WGS) entry which is preliminary data.</text>
</comment>
<evidence type="ECO:0000313" key="1">
    <source>
        <dbReference type="EMBL" id="GIH05503.1"/>
    </source>
</evidence>